<organism evidence="2 3">
    <name type="scientific">Arcicella aurantiaca</name>
    <dbReference type="NCBI Taxonomy" id="591202"/>
    <lineage>
        <taxon>Bacteria</taxon>
        <taxon>Pseudomonadati</taxon>
        <taxon>Bacteroidota</taxon>
        <taxon>Cytophagia</taxon>
        <taxon>Cytophagales</taxon>
        <taxon>Flectobacillaceae</taxon>
        <taxon>Arcicella</taxon>
    </lineage>
</organism>
<accession>A0A316DHE5</accession>
<dbReference type="Proteomes" id="UP000245489">
    <property type="component" value="Unassembled WGS sequence"/>
</dbReference>
<dbReference type="EMBL" id="QGGO01000040">
    <property type="protein sequence ID" value="PWK16942.1"/>
    <property type="molecule type" value="Genomic_DNA"/>
</dbReference>
<dbReference type="Pfam" id="PF12760">
    <property type="entry name" value="Zn_ribbon_IS1595"/>
    <property type="match status" value="1"/>
</dbReference>
<reference evidence="2 3" key="1">
    <citation type="submission" date="2018-05" db="EMBL/GenBank/DDBJ databases">
        <title>Genomic Encyclopedia of Archaeal and Bacterial Type Strains, Phase II (KMG-II): from individual species to whole genera.</title>
        <authorList>
            <person name="Goeker M."/>
        </authorList>
    </citation>
    <scope>NUCLEOTIDE SEQUENCE [LARGE SCALE GENOMIC DNA]</scope>
    <source>
        <strain evidence="2 3">DSM 22214</strain>
    </source>
</reference>
<protein>
    <submittedName>
        <fullName evidence="2">Transposase-like zinc ribbon protein</fullName>
    </submittedName>
</protein>
<feature type="domain" description="ISXO2-like transposase" evidence="1">
    <location>
        <begin position="122"/>
        <end position="305"/>
    </location>
</feature>
<dbReference type="SMART" id="SM01126">
    <property type="entry name" value="DDE_Tnp_IS1595"/>
    <property type="match status" value="1"/>
</dbReference>
<dbReference type="InterPro" id="IPR024445">
    <property type="entry name" value="Tnp_ISXO2-like"/>
</dbReference>
<dbReference type="PANTHER" id="PTHR47163">
    <property type="entry name" value="DDE_TNP_IS1595 DOMAIN-CONTAINING PROTEIN"/>
    <property type="match status" value="1"/>
</dbReference>
<dbReference type="InterPro" id="IPR053164">
    <property type="entry name" value="IS1016-like_transposase"/>
</dbReference>
<name>A0A316DHE5_9BACT</name>
<dbReference type="AlphaFoldDB" id="A0A316DHE5"/>
<evidence type="ECO:0000313" key="3">
    <source>
        <dbReference type="Proteomes" id="UP000245489"/>
    </source>
</evidence>
<dbReference type="NCBIfam" id="NF033547">
    <property type="entry name" value="transpos_IS1595"/>
    <property type="match status" value="1"/>
</dbReference>
<dbReference type="PANTHER" id="PTHR47163:SF2">
    <property type="entry name" value="SI:DKEY-17M8.2"/>
    <property type="match status" value="1"/>
</dbReference>
<proteinExistence type="predicted"/>
<gene>
    <name evidence="2" type="ORF">LV89_04600</name>
</gene>
<keyword evidence="3" id="KW-1185">Reference proteome</keyword>
<comment type="caution">
    <text evidence="2">The sequence shown here is derived from an EMBL/GenBank/DDBJ whole genome shotgun (WGS) entry which is preliminary data.</text>
</comment>
<dbReference type="OrthoDB" id="9783459at2"/>
<evidence type="ECO:0000313" key="2">
    <source>
        <dbReference type="EMBL" id="PWK16942.1"/>
    </source>
</evidence>
<dbReference type="InterPro" id="IPR024442">
    <property type="entry name" value="Transposase_Zn_ribbon"/>
</dbReference>
<dbReference type="RefSeq" id="WP_109745246.1">
    <property type="nucleotide sequence ID" value="NZ_QGGO01000040.1"/>
</dbReference>
<sequence>MNLYQLSENFSTEIEVTDYFENVRWGKKPRCSHCGSDKISKRYTDFRYHCTTCRGRFSVTTGTQLENTNLSLRKWLMAFTLISNAKKGISALQLKRDIGVSYQTAWSMYHTVRTFMTDGSVKLSGVIEVDETYIGGNPRKYQSAKFKDKEPFAHEYLDKKIEKLGKKYTFENPDAYKKKGLLEDAPRGRGTDKTPVVGIVQRSGNVVAEVMKITDFAHIRPMVEQYVNMPDSVLLTDAYSAYTRFDAIMERIVIDHDKMYSYKGLNTNSIESFWAIIKRGIMGQYHSVSDKYLPNYIDEFCFKYNNRKYDDMFETLVFNSMLPPDFTPKDVDSKMINVRMGKKRAKVLA</sequence>
<dbReference type="Pfam" id="PF12762">
    <property type="entry name" value="DDE_Tnp_IS1595"/>
    <property type="match status" value="1"/>
</dbReference>
<evidence type="ECO:0000259" key="1">
    <source>
        <dbReference type="SMART" id="SM01126"/>
    </source>
</evidence>